<sequence length="208" mass="23575">MTLYVNVCICIAPGADADYDRLKRDFLCSEDIWYPIRFSVTRIVRLSSSYSFADREISYLTPFTEQPKVNRLMHHATALSPRADIYVCYVGGDYFQEDNVIACACSRVSNGILKGFIVITNGAASHSNLYTLAHELGHILLTRREQGVWTNSDPDCPDGGVHHPNSQNLMHPIIPSPKSWRHPEDLITSNQRRTALRSPLLKEKSNRR</sequence>
<reference evidence="2 3" key="1">
    <citation type="submission" date="2024-09" db="EMBL/GenBank/DDBJ databases">
        <authorList>
            <person name="Sun Q."/>
            <person name="Mori K."/>
        </authorList>
    </citation>
    <scope>NUCLEOTIDE SEQUENCE [LARGE SCALE GENOMIC DNA]</scope>
    <source>
        <strain evidence="2 3">JCM 11201</strain>
    </source>
</reference>
<protein>
    <submittedName>
        <fullName evidence="2">DUF955 domain-containing protein</fullName>
    </submittedName>
</protein>
<gene>
    <name evidence="2" type="ORF">ACFFMS_27810</name>
</gene>
<name>A0ABV5WNR9_9BACI</name>
<evidence type="ECO:0000313" key="2">
    <source>
        <dbReference type="EMBL" id="MFB9762037.1"/>
    </source>
</evidence>
<dbReference type="EMBL" id="JBHMAF010000196">
    <property type="protein sequence ID" value="MFB9762037.1"/>
    <property type="molecule type" value="Genomic_DNA"/>
</dbReference>
<organism evidence="2 3">
    <name type="scientific">Ectobacillus funiculus</name>
    <dbReference type="NCBI Taxonomy" id="137993"/>
    <lineage>
        <taxon>Bacteria</taxon>
        <taxon>Bacillati</taxon>
        <taxon>Bacillota</taxon>
        <taxon>Bacilli</taxon>
        <taxon>Bacillales</taxon>
        <taxon>Bacillaceae</taxon>
        <taxon>Ectobacillus</taxon>
    </lineage>
</organism>
<feature type="region of interest" description="Disordered" evidence="1">
    <location>
        <begin position="151"/>
        <end position="208"/>
    </location>
</feature>
<accession>A0ABV5WNR9</accession>
<keyword evidence="3" id="KW-1185">Reference proteome</keyword>
<evidence type="ECO:0000256" key="1">
    <source>
        <dbReference type="SAM" id="MobiDB-lite"/>
    </source>
</evidence>
<dbReference type="RefSeq" id="WP_129727015.1">
    <property type="nucleotide sequence ID" value="NZ_JAPCYI010000001.1"/>
</dbReference>
<dbReference type="Proteomes" id="UP001589609">
    <property type="component" value="Unassembled WGS sequence"/>
</dbReference>
<evidence type="ECO:0000313" key="3">
    <source>
        <dbReference type="Proteomes" id="UP001589609"/>
    </source>
</evidence>
<comment type="caution">
    <text evidence="2">The sequence shown here is derived from an EMBL/GenBank/DDBJ whole genome shotgun (WGS) entry which is preliminary data.</text>
</comment>
<proteinExistence type="predicted"/>